<comment type="caution">
    <text evidence="2">The sequence shown here is derived from an EMBL/GenBank/DDBJ whole genome shotgun (WGS) entry which is preliminary data.</text>
</comment>
<dbReference type="PANTHER" id="PTHR33393">
    <property type="entry name" value="POLYGLUTAMINE SYNTHESIS ACCESSORY PROTEIN RV0574C-RELATED"/>
    <property type="match status" value="1"/>
</dbReference>
<dbReference type="InterPro" id="IPR052169">
    <property type="entry name" value="CW_Biosynth-Accessory"/>
</dbReference>
<dbReference type="Pfam" id="PF09587">
    <property type="entry name" value="PGA_cap"/>
    <property type="match status" value="1"/>
</dbReference>
<reference evidence="2" key="2">
    <citation type="submission" date="2020-09" db="EMBL/GenBank/DDBJ databases">
        <authorList>
            <person name="Sun Q."/>
            <person name="Zhou Y."/>
        </authorList>
    </citation>
    <scope>NUCLEOTIDE SEQUENCE</scope>
    <source>
        <strain evidence="2">CGMCC 1.3617</strain>
    </source>
</reference>
<sequence length="196" mass="21954">MRKVGAVMAGLCGRGLARRNAGWRTAGDAERWGGLAPSWSLLPNTRTNQRQDCGSWRHLRWERRLRPFDHSRAFARAALAAGFDVIHGHSAHILHGVEAMGRGLTLYDTGNVIDDYWPLPFFDQHWGCIFLLDLLDGRPSRLRLVPIRTRPWPVRLAQGREKQAMMARMRTASAALGTRLQETAEGLELRLPAGAG</sequence>
<accession>A0A917K9Y4</accession>
<organism evidence="2 3">
    <name type="scientific">Neoroseomonas lacus</name>
    <dbReference type="NCBI Taxonomy" id="287609"/>
    <lineage>
        <taxon>Bacteria</taxon>
        <taxon>Pseudomonadati</taxon>
        <taxon>Pseudomonadota</taxon>
        <taxon>Alphaproteobacteria</taxon>
        <taxon>Acetobacterales</taxon>
        <taxon>Acetobacteraceae</taxon>
        <taxon>Neoroseomonas</taxon>
    </lineage>
</organism>
<gene>
    <name evidence="2" type="ORF">GCM10011320_08950</name>
</gene>
<protein>
    <recommendedName>
        <fullName evidence="1">Capsule synthesis protein CapA domain-containing protein</fullName>
    </recommendedName>
</protein>
<evidence type="ECO:0000313" key="3">
    <source>
        <dbReference type="Proteomes" id="UP000661507"/>
    </source>
</evidence>
<dbReference type="EMBL" id="BMKW01000002">
    <property type="protein sequence ID" value="GGJ04200.1"/>
    <property type="molecule type" value="Genomic_DNA"/>
</dbReference>
<evidence type="ECO:0000259" key="1">
    <source>
        <dbReference type="Pfam" id="PF09587"/>
    </source>
</evidence>
<keyword evidence="3" id="KW-1185">Reference proteome</keyword>
<dbReference type="InterPro" id="IPR019079">
    <property type="entry name" value="Capsule_synth_CapA"/>
</dbReference>
<dbReference type="Proteomes" id="UP000661507">
    <property type="component" value="Unassembled WGS sequence"/>
</dbReference>
<feature type="domain" description="Capsule synthesis protein CapA" evidence="1">
    <location>
        <begin position="58"/>
        <end position="116"/>
    </location>
</feature>
<dbReference type="PANTHER" id="PTHR33393:SF11">
    <property type="entry name" value="POLYGLUTAMINE SYNTHESIS ACCESSORY PROTEIN RV0574C-RELATED"/>
    <property type="match status" value="1"/>
</dbReference>
<evidence type="ECO:0000313" key="2">
    <source>
        <dbReference type="EMBL" id="GGJ04200.1"/>
    </source>
</evidence>
<reference evidence="2" key="1">
    <citation type="journal article" date="2014" name="Int. J. Syst. Evol. Microbiol.">
        <title>Complete genome sequence of Corynebacterium casei LMG S-19264T (=DSM 44701T), isolated from a smear-ripened cheese.</title>
        <authorList>
            <consortium name="US DOE Joint Genome Institute (JGI-PGF)"/>
            <person name="Walter F."/>
            <person name="Albersmeier A."/>
            <person name="Kalinowski J."/>
            <person name="Ruckert C."/>
        </authorList>
    </citation>
    <scope>NUCLEOTIDE SEQUENCE</scope>
    <source>
        <strain evidence="2">CGMCC 1.3617</strain>
    </source>
</reference>
<proteinExistence type="predicted"/>
<name>A0A917K9Y4_9PROT</name>
<dbReference type="AlphaFoldDB" id="A0A917K9Y4"/>